<name>A0ACC1H9C5_9FUNG</name>
<proteinExistence type="predicted"/>
<feature type="non-terminal residue" evidence="1">
    <location>
        <position position="171"/>
    </location>
</feature>
<keyword evidence="2" id="KW-1185">Reference proteome</keyword>
<accession>A0ACC1H9C5</accession>
<evidence type="ECO:0000313" key="1">
    <source>
        <dbReference type="EMBL" id="KAJ1670419.1"/>
    </source>
</evidence>
<comment type="caution">
    <text evidence="1">The sequence shown here is derived from an EMBL/GenBank/DDBJ whole genome shotgun (WGS) entry which is preliminary data.</text>
</comment>
<sequence>MTEALVETTPAGQEILERLLQAAAYGDLEQLVGKVSSAFATDRATGDDALRAPSQRAFNLFLAFPELMCPREYRHLMQEIPDSIARQWSSDSTISQQAIEHSHAIASLTGRLDFAAMWLELYSWKIKAVVSRDGDKTDALGGHIGEVLARVADLRVLDQLFVEAAGKVPDP</sequence>
<gene>
    <name evidence="1" type="ORF">EV182_008226</name>
</gene>
<reference evidence="1" key="1">
    <citation type="submission" date="2022-06" db="EMBL/GenBank/DDBJ databases">
        <title>Phylogenomic reconstructions and comparative analyses of Kickxellomycotina fungi.</title>
        <authorList>
            <person name="Reynolds N.K."/>
            <person name="Stajich J.E."/>
            <person name="Barry K."/>
            <person name="Grigoriev I.V."/>
            <person name="Crous P."/>
            <person name="Smith M.E."/>
        </authorList>
    </citation>
    <scope>NUCLEOTIDE SEQUENCE</scope>
    <source>
        <strain evidence="1">RSA 2271</strain>
    </source>
</reference>
<organism evidence="1 2">
    <name type="scientific">Spiromyces aspiralis</name>
    <dbReference type="NCBI Taxonomy" id="68401"/>
    <lineage>
        <taxon>Eukaryota</taxon>
        <taxon>Fungi</taxon>
        <taxon>Fungi incertae sedis</taxon>
        <taxon>Zoopagomycota</taxon>
        <taxon>Kickxellomycotina</taxon>
        <taxon>Kickxellomycetes</taxon>
        <taxon>Kickxellales</taxon>
        <taxon>Kickxellaceae</taxon>
        <taxon>Spiromyces</taxon>
    </lineage>
</organism>
<evidence type="ECO:0000313" key="2">
    <source>
        <dbReference type="Proteomes" id="UP001145114"/>
    </source>
</evidence>
<dbReference type="EMBL" id="JAMZIH010009274">
    <property type="protein sequence ID" value="KAJ1670419.1"/>
    <property type="molecule type" value="Genomic_DNA"/>
</dbReference>
<protein>
    <submittedName>
        <fullName evidence="1">Uncharacterized protein</fullName>
    </submittedName>
</protein>
<dbReference type="Proteomes" id="UP001145114">
    <property type="component" value="Unassembled WGS sequence"/>
</dbReference>